<dbReference type="InterPro" id="IPR008756">
    <property type="entry name" value="Peptidase_M56"/>
</dbReference>
<comment type="caution">
    <text evidence="3">The sequence shown here is derived from an EMBL/GenBank/DDBJ whole genome shotgun (WGS) entry which is preliminary data.</text>
</comment>
<feature type="transmembrane region" description="Helical" evidence="1">
    <location>
        <begin position="101"/>
        <end position="119"/>
    </location>
</feature>
<dbReference type="InterPro" id="IPR052173">
    <property type="entry name" value="Beta-lactam_resp_regulator"/>
</dbReference>
<sequence length="612" mass="65000">MAHMMLGNAAVAAVLVLFAAVVGSVCRSPAVRHVAWLLVLLKLVTPPLFNIPLPILPAPRVELPAGQPTLLTTTPAGAVSPLAGNTTPRPTWWDRLRDYGAVEWAVGVWAAGSAVWFVWQCRRIVRFRRRLRDAEDAGEEVNAAVARIARELGIANPPPVRIASGIGSPMLWGAGRSTVVLFPSELLTRLGPEARDTLLAHELAHFHRRDHWVRLLEFVATGLYWWHPAVWMARAGIEAAEEECCDSWVVAGLAASPRRYAEALLATVDFIAESQRPCLPPAACGANRGTKLLYRRLTGIMHAERPSRIRGAAALVYVPLAAALVFQPVLQAASPQVLEPFSVASIALPTNAPPTRCPAPRKLIEPSAWATARAPGGAVTAIARDHEVVLRGADGADHVLGPGKPVALAFAPTGNRAATAGPGAAVRLWDDGGRLLADRYAPADARAVAYTPDGTRLLVLDAAGGISVFDPATLAPLDRWAVDGPANSITCTPDGRAVVIAFGSWLDADVGWTECWSIAEHRKMASYTAASAVGATRLSPDGRTLVVGSWDGLVAWRGLPQGDLIAERQLPKNLVAAAAFSPDAGTLPLEPPPPPVQVQGWPEVQVAPVANR</sequence>
<dbReference type="Proteomes" id="UP000214646">
    <property type="component" value="Unassembled WGS sequence"/>
</dbReference>
<feature type="domain" description="Peptidase M56" evidence="2">
    <location>
        <begin position="12"/>
        <end position="272"/>
    </location>
</feature>
<evidence type="ECO:0000313" key="4">
    <source>
        <dbReference type="Proteomes" id="UP000214646"/>
    </source>
</evidence>
<dbReference type="InterPro" id="IPR015943">
    <property type="entry name" value="WD40/YVTN_repeat-like_dom_sf"/>
</dbReference>
<evidence type="ECO:0000313" key="3">
    <source>
        <dbReference type="EMBL" id="OWK43041.1"/>
    </source>
</evidence>
<evidence type="ECO:0000256" key="1">
    <source>
        <dbReference type="SAM" id="Phobius"/>
    </source>
</evidence>
<dbReference type="Pfam" id="PF00400">
    <property type="entry name" value="WD40"/>
    <property type="match status" value="1"/>
</dbReference>
<proteinExistence type="predicted"/>
<dbReference type="Gene3D" id="2.130.10.10">
    <property type="entry name" value="YVTN repeat-like/Quinoprotein amine dehydrogenase"/>
    <property type="match status" value="1"/>
</dbReference>
<dbReference type="EMBL" id="NIDE01000004">
    <property type="protein sequence ID" value="OWK43041.1"/>
    <property type="molecule type" value="Genomic_DNA"/>
</dbReference>
<name>A0A225DP05_9BACT</name>
<keyword evidence="1" id="KW-1133">Transmembrane helix</keyword>
<keyword evidence="1" id="KW-0812">Transmembrane</keyword>
<feature type="transmembrane region" description="Helical" evidence="1">
    <location>
        <begin position="311"/>
        <end position="330"/>
    </location>
</feature>
<dbReference type="SMART" id="SM00320">
    <property type="entry name" value="WD40"/>
    <property type="match status" value="3"/>
</dbReference>
<dbReference type="Gene3D" id="3.30.2010.10">
    <property type="entry name" value="Metalloproteases ('zincins'), catalytic domain"/>
    <property type="match status" value="1"/>
</dbReference>
<accession>A0A225DP05</accession>
<dbReference type="SUPFAM" id="SSF50998">
    <property type="entry name" value="Quinoprotein alcohol dehydrogenase-like"/>
    <property type="match status" value="1"/>
</dbReference>
<organism evidence="3 4">
    <name type="scientific">Fimbriiglobus ruber</name>
    <dbReference type="NCBI Taxonomy" id="1908690"/>
    <lineage>
        <taxon>Bacteria</taxon>
        <taxon>Pseudomonadati</taxon>
        <taxon>Planctomycetota</taxon>
        <taxon>Planctomycetia</taxon>
        <taxon>Gemmatales</taxon>
        <taxon>Gemmataceae</taxon>
        <taxon>Fimbriiglobus</taxon>
    </lineage>
</organism>
<dbReference type="CDD" id="cd07341">
    <property type="entry name" value="M56_BlaR1_MecR1_like"/>
    <property type="match status" value="1"/>
</dbReference>
<dbReference type="InterPro" id="IPR011047">
    <property type="entry name" value="Quinoprotein_ADH-like_sf"/>
</dbReference>
<keyword evidence="1" id="KW-0472">Membrane</keyword>
<dbReference type="InterPro" id="IPR001680">
    <property type="entry name" value="WD40_rpt"/>
</dbReference>
<dbReference type="PANTHER" id="PTHR34978">
    <property type="entry name" value="POSSIBLE SENSOR-TRANSDUCER PROTEIN BLAR"/>
    <property type="match status" value="1"/>
</dbReference>
<dbReference type="PANTHER" id="PTHR34978:SF3">
    <property type="entry name" value="SLR0241 PROTEIN"/>
    <property type="match status" value="1"/>
</dbReference>
<protein>
    <submittedName>
        <fullName evidence="3">Regulatory sensor-transducer, BlaR1/MecR1 family</fullName>
    </submittedName>
</protein>
<reference evidence="4" key="1">
    <citation type="submission" date="2017-06" db="EMBL/GenBank/DDBJ databases">
        <title>Genome analysis of Fimbriiglobus ruber SP5, the first member of the order Planctomycetales with confirmed chitinolytic capability.</title>
        <authorList>
            <person name="Ravin N.V."/>
            <person name="Rakitin A.L."/>
            <person name="Ivanova A.A."/>
            <person name="Beletsky A.V."/>
            <person name="Kulichevskaya I.S."/>
            <person name="Mardanov A.V."/>
            <person name="Dedysh S.N."/>
        </authorList>
    </citation>
    <scope>NUCLEOTIDE SEQUENCE [LARGE SCALE GENOMIC DNA]</scope>
    <source>
        <strain evidence="4">SP5</strain>
    </source>
</reference>
<keyword evidence="4" id="KW-1185">Reference proteome</keyword>
<dbReference type="AlphaFoldDB" id="A0A225DP05"/>
<dbReference type="Pfam" id="PF05569">
    <property type="entry name" value="Peptidase_M56"/>
    <property type="match status" value="1"/>
</dbReference>
<evidence type="ECO:0000259" key="2">
    <source>
        <dbReference type="Pfam" id="PF05569"/>
    </source>
</evidence>
<gene>
    <name evidence="3" type="ORF">FRUB_02640</name>
</gene>